<dbReference type="GO" id="GO:0005783">
    <property type="term" value="C:endoplasmic reticulum"/>
    <property type="evidence" value="ECO:0007669"/>
    <property type="project" value="TreeGrafter"/>
</dbReference>
<feature type="domain" description="Palmitoyltransferase DHHC" evidence="9">
    <location>
        <begin position="171"/>
        <end position="284"/>
    </location>
</feature>
<comment type="caution">
    <text evidence="10">The sequence shown here is derived from an EMBL/GenBank/DDBJ whole genome shotgun (WGS) entry which is preliminary data.</text>
</comment>
<dbReference type="PROSITE" id="PS50216">
    <property type="entry name" value="DHHC"/>
    <property type="match status" value="1"/>
</dbReference>
<feature type="transmembrane region" description="Helical" evidence="8">
    <location>
        <begin position="70"/>
        <end position="91"/>
    </location>
</feature>
<protein>
    <recommendedName>
        <fullName evidence="8">S-acyltransferase</fullName>
        <ecNumber evidence="8">2.3.1.225</ecNumber>
    </recommendedName>
    <alternativeName>
        <fullName evidence="8">Palmitoyltransferase</fullName>
    </alternativeName>
</protein>
<feature type="transmembrane region" description="Helical" evidence="8">
    <location>
        <begin position="12"/>
        <end position="32"/>
    </location>
</feature>
<dbReference type="AlphaFoldDB" id="A0AAD8N8K1"/>
<evidence type="ECO:0000256" key="3">
    <source>
        <dbReference type="ARBA" id="ARBA00022679"/>
    </source>
</evidence>
<evidence type="ECO:0000256" key="5">
    <source>
        <dbReference type="ARBA" id="ARBA00022989"/>
    </source>
</evidence>
<name>A0AAD8N8K1_9APIA</name>
<evidence type="ECO:0000313" key="11">
    <source>
        <dbReference type="Proteomes" id="UP001237642"/>
    </source>
</evidence>
<accession>A0AAD8N8K1</accession>
<feature type="transmembrane region" description="Helical" evidence="8">
    <location>
        <begin position="203"/>
        <end position="231"/>
    </location>
</feature>
<dbReference type="GO" id="GO:0019706">
    <property type="term" value="F:protein-cysteine S-palmitoyltransferase activity"/>
    <property type="evidence" value="ECO:0007669"/>
    <property type="project" value="UniProtKB-EC"/>
</dbReference>
<keyword evidence="7 8" id="KW-0012">Acyltransferase</keyword>
<feature type="transmembrane region" description="Helical" evidence="8">
    <location>
        <begin position="97"/>
        <end position="115"/>
    </location>
</feature>
<reference evidence="10" key="2">
    <citation type="submission" date="2023-05" db="EMBL/GenBank/DDBJ databases">
        <authorList>
            <person name="Schelkunov M.I."/>
        </authorList>
    </citation>
    <scope>NUCLEOTIDE SEQUENCE</scope>
    <source>
        <strain evidence="10">Hsosn_3</strain>
        <tissue evidence="10">Leaf</tissue>
    </source>
</reference>
<dbReference type="Pfam" id="PF01529">
    <property type="entry name" value="DHHC"/>
    <property type="match status" value="1"/>
</dbReference>
<keyword evidence="5 8" id="KW-1133">Transmembrane helix</keyword>
<keyword evidence="11" id="KW-1185">Reference proteome</keyword>
<dbReference type="EMBL" id="JAUIZM010000002">
    <property type="protein sequence ID" value="KAK1398568.1"/>
    <property type="molecule type" value="Genomic_DNA"/>
</dbReference>
<dbReference type="PANTHER" id="PTHR22883:SF127">
    <property type="entry name" value="ZDHHC-TYPE PALMITOYLTRANSFERASE 3-RELATED"/>
    <property type="match status" value="1"/>
</dbReference>
<organism evidence="10 11">
    <name type="scientific">Heracleum sosnowskyi</name>
    <dbReference type="NCBI Taxonomy" id="360622"/>
    <lineage>
        <taxon>Eukaryota</taxon>
        <taxon>Viridiplantae</taxon>
        <taxon>Streptophyta</taxon>
        <taxon>Embryophyta</taxon>
        <taxon>Tracheophyta</taxon>
        <taxon>Spermatophyta</taxon>
        <taxon>Magnoliopsida</taxon>
        <taxon>eudicotyledons</taxon>
        <taxon>Gunneridae</taxon>
        <taxon>Pentapetalae</taxon>
        <taxon>asterids</taxon>
        <taxon>campanulids</taxon>
        <taxon>Apiales</taxon>
        <taxon>Apiaceae</taxon>
        <taxon>Apioideae</taxon>
        <taxon>apioid superclade</taxon>
        <taxon>Tordylieae</taxon>
        <taxon>Tordyliinae</taxon>
        <taxon>Heracleum</taxon>
    </lineage>
</organism>
<dbReference type="InterPro" id="IPR001594">
    <property type="entry name" value="Palmitoyltrfase_DHHC"/>
</dbReference>
<dbReference type="GO" id="GO:0006612">
    <property type="term" value="P:protein targeting to membrane"/>
    <property type="evidence" value="ECO:0007669"/>
    <property type="project" value="TreeGrafter"/>
</dbReference>
<evidence type="ECO:0000256" key="6">
    <source>
        <dbReference type="ARBA" id="ARBA00023136"/>
    </source>
</evidence>
<comment type="subcellular location">
    <subcellularLocation>
        <location evidence="1">Endomembrane system</location>
        <topology evidence="1">Multi-pass membrane protein</topology>
    </subcellularLocation>
</comment>
<feature type="transmembrane region" description="Helical" evidence="8">
    <location>
        <begin position="38"/>
        <end position="58"/>
    </location>
</feature>
<evidence type="ECO:0000259" key="9">
    <source>
        <dbReference type="Pfam" id="PF01529"/>
    </source>
</evidence>
<keyword evidence="6 8" id="KW-0472">Membrane</keyword>
<dbReference type="GO" id="GO:0005794">
    <property type="term" value="C:Golgi apparatus"/>
    <property type="evidence" value="ECO:0007669"/>
    <property type="project" value="TreeGrafter"/>
</dbReference>
<proteinExistence type="inferred from homology"/>
<sequence length="331" mass="37272">MVADKLITKQSIVSLISVFFIHLSLFLVSQFLPSSSLLTLLPVSVGVMLIVVGLGGVCKKIVGVRASAPAFVVVNIFYVWFVYLVVIRPGVSYKLDIAFNSELAVLLLGLCRILSSDPGYVAYGSSNPDKLVADPLLDVKTQLQESELSSSEMYKGCTSDEEKGQESTLLQRVRFCNMCKVYVKGFDHHCPAFGNCIGRKNRVLFVTLLVGFILSEASFIACLSQFTKYYIADEDVKKTSFYYTLANSTMLFSLLQVLWQVVFLIWHLYCVCFNITTDEWINWKRYPEFQLVVQLQLGFDCSGNPATRTKFINPYDHGILQNLKDFLKAKE</sequence>
<comment type="similarity">
    <text evidence="2 8">Belongs to the DHHC palmitoyltransferase family.</text>
</comment>
<dbReference type="PANTHER" id="PTHR22883">
    <property type="entry name" value="ZINC FINGER DHHC DOMAIN CONTAINING PROTEIN"/>
    <property type="match status" value="1"/>
</dbReference>
<keyword evidence="3 8" id="KW-0808">Transferase</keyword>
<evidence type="ECO:0000256" key="8">
    <source>
        <dbReference type="RuleBase" id="RU079119"/>
    </source>
</evidence>
<dbReference type="Proteomes" id="UP001237642">
    <property type="component" value="Unassembled WGS sequence"/>
</dbReference>
<comment type="catalytic activity">
    <reaction evidence="8">
        <text>L-cysteinyl-[protein] + hexadecanoyl-CoA = S-hexadecanoyl-L-cysteinyl-[protein] + CoA</text>
        <dbReference type="Rhea" id="RHEA:36683"/>
        <dbReference type="Rhea" id="RHEA-COMP:10131"/>
        <dbReference type="Rhea" id="RHEA-COMP:11032"/>
        <dbReference type="ChEBI" id="CHEBI:29950"/>
        <dbReference type="ChEBI" id="CHEBI:57287"/>
        <dbReference type="ChEBI" id="CHEBI:57379"/>
        <dbReference type="ChEBI" id="CHEBI:74151"/>
        <dbReference type="EC" id="2.3.1.225"/>
    </reaction>
</comment>
<evidence type="ECO:0000313" key="10">
    <source>
        <dbReference type="EMBL" id="KAK1398568.1"/>
    </source>
</evidence>
<evidence type="ECO:0000256" key="7">
    <source>
        <dbReference type="ARBA" id="ARBA00023315"/>
    </source>
</evidence>
<dbReference type="EC" id="2.3.1.225" evidence="8"/>
<evidence type="ECO:0000256" key="1">
    <source>
        <dbReference type="ARBA" id="ARBA00004127"/>
    </source>
</evidence>
<gene>
    <name evidence="10" type="ORF">POM88_008431</name>
</gene>
<dbReference type="InterPro" id="IPR039859">
    <property type="entry name" value="PFA4/ZDH16/20/ERF2-like"/>
</dbReference>
<keyword evidence="4 8" id="KW-0812">Transmembrane</keyword>
<feature type="transmembrane region" description="Helical" evidence="8">
    <location>
        <begin position="251"/>
        <end position="275"/>
    </location>
</feature>
<evidence type="ECO:0000256" key="2">
    <source>
        <dbReference type="ARBA" id="ARBA00008574"/>
    </source>
</evidence>
<comment type="domain">
    <text evidence="8">The DHHC domain is required for palmitoyltransferase activity.</text>
</comment>
<evidence type="ECO:0000256" key="4">
    <source>
        <dbReference type="ARBA" id="ARBA00022692"/>
    </source>
</evidence>
<reference evidence="10" key="1">
    <citation type="submission" date="2023-02" db="EMBL/GenBank/DDBJ databases">
        <title>Genome of toxic invasive species Heracleum sosnowskyi carries increased number of genes despite the absence of recent whole-genome duplications.</title>
        <authorList>
            <person name="Schelkunov M."/>
            <person name="Shtratnikova V."/>
            <person name="Makarenko M."/>
            <person name="Klepikova A."/>
            <person name="Omelchenko D."/>
            <person name="Novikova G."/>
            <person name="Obukhova E."/>
            <person name="Bogdanov V."/>
            <person name="Penin A."/>
            <person name="Logacheva M."/>
        </authorList>
    </citation>
    <scope>NUCLEOTIDE SEQUENCE</scope>
    <source>
        <strain evidence="10">Hsosn_3</strain>
        <tissue evidence="10">Leaf</tissue>
    </source>
</reference>